<dbReference type="FunFam" id="1.10.10.10:FF:000086">
    <property type="entry name" value="Holliday junction ATP-dependent DNA helicase RuvB"/>
    <property type="match status" value="1"/>
</dbReference>
<feature type="region of interest" description="Head domain (RuvB-H)" evidence="9">
    <location>
        <begin position="258"/>
        <end position="335"/>
    </location>
</feature>
<feature type="binding site" evidence="9">
    <location>
        <position position="313"/>
    </location>
    <ligand>
        <name>DNA</name>
        <dbReference type="ChEBI" id="CHEBI:16991"/>
    </ligand>
</feature>
<feature type="binding site" evidence="9">
    <location>
        <position position="174"/>
    </location>
    <ligand>
        <name>ATP</name>
        <dbReference type="ChEBI" id="CHEBI:30616"/>
    </ligand>
</feature>
<evidence type="ECO:0000313" key="11">
    <source>
        <dbReference type="EMBL" id="ALS98948.1"/>
    </source>
</evidence>
<evidence type="ECO:0000256" key="5">
    <source>
        <dbReference type="ARBA" id="ARBA00022840"/>
    </source>
</evidence>
<dbReference type="Proteomes" id="UP000068447">
    <property type="component" value="Chromosome"/>
</dbReference>
<keyword evidence="11" id="KW-0347">Helicase</keyword>
<feature type="binding site" evidence="9">
    <location>
        <position position="68"/>
    </location>
    <ligand>
        <name>ATP</name>
        <dbReference type="ChEBI" id="CHEBI:30616"/>
    </ligand>
</feature>
<evidence type="ECO:0000256" key="3">
    <source>
        <dbReference type="ARBA" id="ARBA00022763"/>
    </source>
</evidence>
<dbReference type="RefSeq" id="WP_062480683.1">
    <property type="nucleotide sequence ID" value="NZ_CP013650.1"/>
</dbReference>
<dbReference type="AlphaFoldDB" id="A0A0U2Z948"/>
<evidence type="ECO:0000256" key="4">
    <source>
        <dbReference type="ARBA" id="ARBA00022801"/>
    </source>
</evidence>
<evidence type="ECO:0000256" key="2">
    <source>
        <dbReference type="ARBA" id="ARBA00022741"/>
    </source>
</evidence>
<feature type="binding site" evidence="9">
    <location>
        <position position="65"/>
    </location>
    <ligand>
        <name>ATP</name>
        <dbReference type="ChEBI" id="CHEBI:30616"/>
    </ligand>
</feature>
<feature type="binding site" evidence="9">
    <location>
        <position position="24"/>
    </location>
    <ligand>
        <name>ATP</name>
        <dbReference type="ChEBI" id="CHEBI:30616"/>
    </ligand>
</feature>
<evidence type="ECO:0000256" key="8">
    <source>
        <dbReference type="ARBA" id="ARBA00023204"/>
    </source>
</evidence>
<dbReference type="Pfam" id="PF05491">
    <property type="entry name" value="WHD_RuvB"/>
    <property type="match status" value="1"/>
</dbReference>
<dbReference type="SMART" id="SM00382">
    <property type="entry name" value="AAA"/>
    <property type="match status" value="1"/>
</dbReference>
<protein>
    <recommendedName>
        <fullName evidence="9">Holliday junction branch migration complex subunit RuvB</fullName>
        <ecNumber evidence="9">3.6.4.-</ecNumber>
    </recommendedName>
</protein>
<reference evidence="11 12" key="1">
    <citation type="submission" date="2015-12" db="EMBL/GenBank/DDBJ databases">
        <title>Complete genome of Lacimicrobium alkaliphilum KCTC 32984.</title>
        <authorList>
            <person name="Kim S.-G."/>
            <person name="Lee Y.-J."/>
        </authorList>
    </citation>
    <scope>NUCLEOTIDE SEQUENCE [LARGE SCALE GENOMIC DNA]</scope>
    <source>
        <strain evidence="11 12">YelD216</strain>
    </source>
</reference>
<comment type="domain">
    <text evidence="9">Has 3 domains, the large (RuvB-L) and small ATPase (RuvB-S) domains and the C-terminal head (RuvB-H) domain. The head domain binds DNA, while the ATPase domains jointly bind ATP, ADP or are empty depending on the state of the subunit in the translocation cycle. During a single DNA translocation step the structure of each domain remains the same, but their relative positions change.</text>
</comment>
<dbReference type="NCBIfam" id="TIGR00635">
    <property type="entry name" value="ruvB"/>
    <property type="match status" value="1"/>
</dbReference>
<comment type="catalytic activity">
    <reaction evidence="9">
        <text>ATP + H2O = ADP + phosphate + H(+)</text>
        <dbReference type="Rhea" id="RHEA:13065"/>
        <dbReference type="ChEBI" id="CHEBI:15377"/>
        <dbReference type="ChEBI" id="CHEBI:15378"/>
        <dbReference type="ChEBI" id="CHEBI:30616"/>
        <dbReference type="ChEBI" id="CHEBI:43474"/>
        <dbReference type="ChEBI" id="CHEBI:456216"/>
    </reaction>
</comment>
<dbReference type="FunFam" id="3.40.50.300:FF:000073">
    <property type="entry name" value="Holliday junction ATP-dependent DNA helicase RuvB"/>
    <property type="match status" value="1"/>
</dbReference>
<keyword evidence="3 9" id="KW-0227">DNA damage</keyword>
<keyword evidence="7 9" id="KW-0233">DNA recombination</keyword>
<evidence type="ECO:0000256" key="1">
    <source>
        <dbReference type="ARBA" id="ARBA00022490"/>
    </source>
</evidence>
<dbReference type="GO" id="GO:0005737">
    <property type="term" value="C:cytoplasm"/>
    <property type="evidence" value="ECO:0007669"/>
    <property type="project" value="UniProtKB-SubCell"/>
</dbReference>
<dbReference type="InterPro" id="IPR041445">
    <property type="entry name" value="AAA_lid_4"/>
</dbReference>
<name>A0A0U2Z948_9ALTE</name>
<proteinExistence type="inferred from homology"/>
<feature type="binding site" evidence="9">
    <location>
        <position position="23"/>
    </location>
    <ligand>
        <name>ATP</name>
        <dbReference type="ChEBI" id="CHEBI:30616"/>
    </ligand>
</feature>
<dbReference type="Gene3D" id="1.10.10.10">
    <property type="entry name" value="Winged helix-like DNA-binding domain superfamily/Winged helix DNA-binding domain"/>
    <property type="match status" value="1"/>
</dbReference>
<feature type="binding site" evidence="9">
    <location>
        <position position="221"/>
    </location>
    <ligand>
        <name>ATP</name>
        <dbReference type="ChEBI" id="CHEBI:30616"/>
    </ligand>
</feature>
<dbReference type="FunFam" id="1.10.8.60:FF:000023">
    <property type="entry name" value="Holliday junction ATP-dependent DNA helicase RuvB"/>
    <property type="match status" value="1"/>
</dbReference>
<dbReference type="Pfam" id="PF17864">
    <property type="entry name" value="AAA_lid_4"/>
    <property type="match status" value="1"/>
</dbReference>
<dbReference type="PANTHER" id="PTHR42848">
    <property type="match status" value="1"/>
</dbReference>
<evidence type="ECO:0000256" key="9">
    <source>
        <dbReference type="HAMAP-Rule" id="MF_00016"/>
    </source>
</evidence>
<dbReference type="InterPro" id="IPR008823">
    <property type="entry name" value="RuvB_wg_C"/>
</dbReference>
<dbReference type="SUPFAM" id="SSF52540">
    <property type="entry name" value="P-loop containing nucleoside triphosphate hydrolases"/>
    <property type="match status" value="1"/>
</dbReference>
<dbReference type="KEGG" id="lal:AT746_12160"/>
<dbReference type="InterPro" id="IPR004605">
    <property type="entry name" value="DNA_helicase_Holl-junc_RuvB"/>
</dbReference>
<keyword evidence="1 9" id="KW-0963">Cytoplasm</keyword>
<organism evidence="11 12">
    <name type="scientific">Lacimicrobium alkaliphilum</name>
    <dbReference type="NCBI Taxonomy" id="1526571"/>
    <lineage>
        <taxon>Bacteria</taxon>
        <taxon>Pseudomonadati</taxon>
        <taxon>Pseudomonadota</taxon>
        <taxon>Gammaproteobacteria</taxon>
        <taxon>Alteromonadales</taxon>
        <taxon>Alteromonadaceae</taxon>
        <taxon>Lacimicrobium</taxon>
    </lineage>
</organism>
<comment type="caution">
    <text evidence="9">Lacks conserved residue(s) required for the propagation of feature annotation.</text>
</comment>
<feature type="binding site" evidence="9">
    <location>
        <position position="184"/>
    </location>
    <ligand>
        <name>ATP</name>
        <dbReference type="ChEBI" id="CHEBI:30616"/>
    </ligand>
</feature>
<comment type="similarity">
    <text evidence="9">Belongs to the RuvB family.</text>
</comment>
<dbReference type="Gene3D" id="1.10.8.60">
    <property type="match status" value="1"/>
</dbReference>
<dbReference type="InterPro" id="IPR036388">
    <property type="entry name" value="WH-like_DNA-bd_sf"/>
</dbReference>
<dbReference type="GO" id="GO:0009378">
    <property type="term" value="F:four-way junction helicase activity"/>
    <property type="evidence" value="ECO:0007669"/>
    <property type="project" value="InterPro"/>
</dbReference>
<dbReference type="STRING" id="1526571.AT746_12160"/>
<comment type="subunit">
    <text evidence="9">Homohexamer. Forms an RuvA(8)-RuvB(12)-Holliday junction (HJ) complex. HJ DNA is sandwiched between 2 RuvA tetramers; dsDNA enters through RuvA and exits via RuvB. An RuvB hexamer assembles on each DNA strand where it exits the tetramer. Each RuvB hexamer is contacted by two RuvA subunits (via domain III) on 2 adjacent RuvB subunits; this complex drives branch migration. In the full resolvosome a probable DNA-RuvA(4)-RuvB(12)-RuvC(2) complex forms which resolves the HJ.</text>
</comment>
<dbReference type="NCBIfam" id="NF000868">
    <property type="entry name" value="PRK00080.1"/>
    <property type="match status" value="1"/>
</dbReference>
<dbReference type="EC" id="3.6.4.-" evidence="9"/>
<dbReference type="InterPro" id="IPR008824">
    <property type="entry name" value="RuvB-like_N"/>
</dbReference>
<feature type="region of interest" description="Small ATPAse domain (RuvB-S)" evidence="9">
    <location>
        <begin position="185"/>
        <end position="255"/>
    </location>
</feature>
<dbReference type="GO" id="GO:0016887">
    <property type="term" value="F:ATP hydrolysis activity"/>
    <property type="evidence" value="ECO:0007669"/>
    <property type="project" value="RHEA"/>
</dbReference>
<feature type="binding site" evidence="9">
    <location>
        <position position="70"/>
    </location>
    <ligand>
        <name>ATP</name>
        <dbReference type="ChEBI" id="CHEBI:30616"/>
    </ligand>
</feature>
<feature type="domain" description="AAA+ ATPase" evidence="10">
    <location>
        <begin position="54"/>
        <end position="181"/>
    </location>
</feature>
<feature type="region of interest" description="Large ATPase domain (RuvB-L)" evidence="9">
    <location>
        <begin position="4"/>
        <end position="184"/>
    </location>
</feature>
<keyword evidence="5 9" id="KW-0067">ATP-binding</keyword>
<sequence length="335" mass="37108">MIEADRLVEPAASNEDEVIDRAIRPRMLADYTGQDHVCEQMEIFIQAARNRKDALDHLLIFGPPGLGKTTLANIVANEMGVSIKTTSGPVLEKAGDLAALLTNLEAHDVLFIDEIHRLSPVVEEILYPAMEDYQLDIMIGEGPAARSIKLELPPFTLVGATTRAGSLTSPLRDRFGIVQRLEFYNIADLTTIVTRSADYLNLQLEPEGALEVARRSRGTPRIANRLLRRVRDYAEIKAQGHITPDVAGKALDMLDVDTQGFDYMDRKLLNAIIDKFSGGPVGLDNLAAAIGEEKETIEDVIEPYLIQQGFLQRTPRGRIATQRAFLHLGFDIKPE</sequence>
<evidence type="ECO:0000256" key="7">
    <source>
        <dbReference type="ARBA" id="ARBA00023172"/>
    </source>
</evidence>
<comment type="function">
    <text evidence="9">The RuvA-RuvB-RuvC complex processes Holliday junction (HJ) DNA during genetic recombination and DNA repair, while the RuvA-RuvB complex plays an important role in the rescue of blocked DNA replication forks via replication fork reversal (RFR). RuvA specifically binds to HJ cruciform DNA, conferring on it an open structure. The RuvB hexamer acts as an ATP-dependent pump, pulling dsDNA into and through the RuvAB complex. RuvB forms 2 homohexamers on either side of HJ DNA bound by 1 or 2 RuvA tetramers; 4 subunits per hexamer contact DNA at a time. Coordinated motions by a converter formed by DNA-disengaged RuvB subunits stimulates ATP hydrolysis and nucleotide exchange. Immobilization of the converter enables RuvB to convert the ATP-contained energy into a lever motion, pulling 2 nucleotides of DNA out of the RuvA tetramer per ATP hydrolyzed, thus driving DNA branch migration. The RuvB motors rotate together with the DNA substrate, which together with the progressing nucleotide cycle form the mechanistic basis for DNA recombination by continuous HJ branch migration. Branch migration allows RuvC to scan DNA until it finds its consensus sequence, where it cleaves and resolves cruciform DNA.</text>
</comment>
<dbReference type="GO" id="GO:0006310">
    <property type="term" value="P:DNA recombination"/>
    <property type="evidence" value="ECO:0007669"/>
    <property type="project" value="UniProtKB-UniRule"/>
</dbReference>
<dbReference type="GO" id="GO:0000400">
    <property type="term" value="F:four-way junction DNA binding"/>
    <property type="evidence" value="ECO:0007669"/>
    <property type="project" value="UniProtKB-UniRule"/>
</dbReference>
<keyword evidence="6 9" id="KW-0238">DNA-binding</keyword>
<dbReference type="GO" id="GO:0006281">
    <property type="term" value="P:DNA repair"/>
    <property type="evidence" value="ECO:0007669"/>
    <property type="project" value="UniProtKB-UniRule"/>
</dbReference>
<dbReference type="Gene3D" id="3.40.50.300">
    <property type="entry name" value="P-loop containing nucleotide triphosphate hydrolases"/>
    <property type="match status" value="1"/>
</dbReference>
<comment type="subcellular location">
    <subcellularLocation>
        <location evidence="9">Cytoplasm</location>
    </subcellularLocation>
</comment>
<feature type="binding site" evidence="9">
    <location>
        <begin position="131"/>
        <end position="133"/>
    </location>
    <ligand>
        <name>ATP</name>
        <dbReference type="ChEBI" id="CHEBI:30616"/>
    </ligand>
</feature>
<evidence type="ECO:0000256" key="6">
    <source>
        <dbReference type="ARBA" id="ARBA00023125"/>
    </source>
</evidence>
<keyword evidence="2 9" id="KW-0547">Nucleotide-binding</keyword>
<keyword evidence="4 9" id="KW-0378">Hydrolase</keyword>
<gene>
    <name evidence="9 11" type="primary">ruvB</name>
    <name evidence="11" type="ORF">AT746_12160</name>
</gene>
<dbReference type="SUPFAM" id="SSF46785">
    <property type="entry name" value="Winged helix' DNA-binding domain"/>
    <property type="match status" value="1"/>
</dbReference>
<keyword evidence="12" id="KW-1185">Reference proteome</keyword>
<dbReference type="GO" id="GO:0048476">
    <property type="term" value="C:Holliday junction resolvase complex"/>
    <property type="evidence" value="ECO:0007669"/>
    <property type="project" value="UniProtKB-UniRule"/>
</dbReference>
<dbReference type="InterPro" id="IPR003593">
    <property type="entry name" value="AAA+_ATPase"/>
</dbReference>
<evidence type="ECO:0000259" key="10">
    <source>
        <dbReference type="SMART" id="SM00382"/>
    </source>
</evidence>
<feature type="binding site" evidence="9">
    <location>
        <position position="69"/>
    </location>
    <ligand>
        <name>Mg(2+)</name>
        <dbReference type="ChEBI" id="CHEBI:18420"/>
    </ligand>
</feature>
<keyword evidence="8 9" id="KW-0234">DNA repair</keyword>
<evidence type="ECO:0000313" key="12">
    <source>
        <dbReference type="Proteomes" id="UP000068447"/>
    </source>
</evidence>
<feature type="binding site" evidence="9">
    <location>
        <position position="69"/>
    </location>
    <ligand>
        <name>ATP</name>
        <dbReference type="ChEBI" id="CHEBI:30616"/>
    </ligand>
</feature>
<feature type="binding site" evidence="9">
    <location>
        <position position="318"/>
    </location>
    <ligand>
        <name>DNA</name>
        <dbReference type="ChEBI" id="CHEBI:16991"/>
    </ligand>
</feature>
<dbReference type="CDD" id="cd00009">
    <property type="entry name" value="AAA"/>
    <property type="match status" value="1"/>
</dbReference>
<dbReference type="PANTHER" id="PTHR42848:SF1">
    <property type="entry name" value="HOLLIDAY JUNCTION BRANCH MIGRATION COMPLEX SUBUNIT RUVB"/>
    <property type="match status" value="1"/>
</dbReference>
<dbReference type="EMBL" id="CP013650">
    <property type="protein sequence ID" value="ALS98948.1"/>
    <property type="molecule type" value="Genomic_DNA"/>
</dbReference>
<dbReference type="InterPro" id="IPR027417">
    <property type="entry name" value="P-loop_NTPase"/>
</dbReference>
<dbReference type="OrthoDB" id="9804478at2"/>
<dbReference type="InterPro" id="IPR036390">
    <property type="entry name" value="WH_DNA-bd_sf"/>
</dbReference>
<dbReference type="Pfam" id="PF05496">
    <property type="entry name" value="RuvB_N"/>
    <property type="match status" value="1"/>
</dbReference>
<accession>A0A0U2Z948</accession>
<dbReference type="HAMAP" id="MF_00016">
    <property type="entry name" value="DNA_HJ_migration_RuvB"/>
    <property type="match status" value="1"/>
</dbReference>
<dbReference type="GO" id="GO:0005524">
    <property type="term" value="F:ATP binding"/>
    <property type="evidence" value="ECO:0007669"/>
    <property type="project" value="UniProtKB-UniRule"/>
</dbReference>